<feature type="domain" description="IclR-ED" evidence="5">
    <location>
        <begin position="141"/>
        <end position="326"/>
    </location>
</feature>
<sequence>MGGKTGVAVDRMDMRVHGACLGSGNEPSVPWPPRCAICIGCAVGIFINMWETRMGESDGTVAGRAESKRRGCEVTGTQTLERGLGLLREIAAAGEAGADLQRLCTSSGCSKTTTYRLLQALRRLGFVGNGRQRGRFVLGYELFALAAQAGNAHGLRDLARPALWRLARRFGDSFFLLVPDGHHVLCLEMQDGEQPVRCYSHAVGGRIPMGVGQGSQVLLAQLGRVERNAILEHNAALLRIDYGLDPQVIAGTLDSVRRLGFACGVPDRRLPGYTGLAVPIVDAGGQVLGALSCALSRPRMSQQRRLALAAAMAEEVSRMLAKARGLLRLEALP</sequence>
<dbReference type="SUPFAM" id="SSF46785">
    <property type="entry name" value="Winged helix' DNA-binding domain"/>
    <property type="match status" value="1"/>
</dbReference>
<dbReference type="AlphaFoldDB" id="A0A2N8T6Y4"/>
<dbReference type="Pfam" id="PF09339">
    <property type="entry name" value="HTH_IclR"/>
    <property type="match status" value="1"/>
</dbReference>
<dbReference type="PROSITE" id="PS51077">
    <property type="entry name" value="HTH_ICLR"/>
    <property type="match status" value="1"/>
</dbReference>
<name>A0A2N8T6Y4_STUST</name>
<dbReference type="SUPFAM" id="SSF55781">
    <property type="entry name" value="GAF domain-like"/>
    <property type="match status" value="1"/>
</dbReference>
<organism evidence="6 7">
    <name type="scientific">Stutzerimonas stutzeri</name>
    <name type="common">Pseudomonas stutzeri</name>
    <dbReference type="NCBI Taxonomy" id="316"/>
    <lineage>
        <taxon>Bacteria</taxon>
        <taxon>Pseudomonadati</taxon>
        <taxon>Pseudomonadota</taxon>
        <taxon>Gammaproteobacteria</taxon>
        <taxon>Pseudomonadales</taxon>
        <taxon>Pseudomonadaceae</taxon>
        <taxon>Stutzerimonas</taxon>
    </lineage>
</organism>
<dbReference type="InterPro" id="IPR050707">
    <property type="entry name" value="HTH_MetabolicPath_Reg"/>
</dbReference>
<dbReference type="InterPro" id="IPR036390">
    <property type="entry name" value="WH_DNA-bd_sf"/>
</dbReference>
<dbReference type="PANTHER" id="PTHR30136:SF39">
    <property type="entry name" value="TRANSCRIPTIONAL REGULATORY PROTEIN"/>
    <property type="match status" value="1"/>
</dbReference>
<dbReference type="PANTHER" id="PTHR30136">
    <property type="entry name" value="HELIX-TURN-HELIX TRANSCRIPTIONAL REGULATOR, ICLR FAMILY"/>
    <property type="match status" value="1"/>
</dbReference>
<dbReference type="Gene3D" id="3.30.450.40">
    <property type="match status" value="1"/>
</dbReference>
<dbReference type="EMBL" id="POUT01000002">
    <property type="protein sequence ID" value="PNG10455.1"/>
    <property type="molecule type" value="Genomic_DNA"/>
</dbReference>
<reference evidence="6 7" key="1">
    <citation type="submission" date="2018-01" db="EMBL/GenBank/DDBJ databases">
        <title>Denitrification phenotypes of diverse strains of Pseudomonas stutzeri.</title>
        <authorList>
            <person name="Milligan D.A."/>
            <person name="Bergaust L."/>
            <person name="Bakken L.R."/>
            <person name="Frostegard A."/>
        </authorList>
    </citation>
    <scope>NUCLEOTIDE SEQUENCE [LARGE SCALE GENOMIC DNA]</scope>
    <source>
        <strain evidence="6 7">24a75</strain>
    </source>
</reference>
<evidence type="ECO:0000256" key="2">
    <source>
        <dbReference type="ARBA" id="ARBA00023125"/>
    </source>
</evidence>
<evidence type="ECO:0000313" key="6">
    <source>
        <dbReference type="EMBL" id="PNG10455.1"/>
    </source>
</evidence>
<keyword evidence="1" id="KW-0805">Transcription regulation</keyword>
<gene>
    <name evidence="6" type="ORF">CXK94_04370</name>
</gene>
<dbReference type="PROSITE" id="PS51078">
    <property type="entry name" value="ICLR_ED"/>
    <property type="match status" value="1"/>
</dbReference>
<dbReference type="InterPro" id="IPR014757">
    <property type="entry name" value="Tscrpt_reg_IclR_C"/>
</dbReference>
<protein>
    <submittedName>
        <fullName evidence="6">IclR family transcriptional regulator</fullName>
    </submittedName>
</protein>
<dbReference type="InterPro" id="IPR036388">
    <property type="entry name" value="WH-like_DNA-bd_sf"/>
</dbReference>
<proteinExistence type="predicted"/>
<dbReference type="SMART" id="SM00346">
    <property type="entry name" value="HTH_ICLR"/>
    <property type="match status" value="1"/>
</dbReference>
<accession>A0A2N8T6Y4</accession>
<dbReference type="Proteomes" id="UP000236023">
    <property type="component" value="Unassembled WGS sequence"/>
</dbReference>
<evidence type="ECO:0000313" key="7">
    <source>
        <dbReference type="Proteomes" id="UP000236023"/>
    </source>
</evidence>
<keyword evidence="2" id="KW-0238">DNA-binding</keyword>
<dbReference type="InterPro" id="IPR029016">
    <property type="entry name" value="GAF-like_dom_sf"/>
</dbReference>
<dbReference type="Pfam" id="PF01614">
    <property type="entry name" value="IclR_C"/>
    <property type="match status" value="1"/>
</dbReference>
<dbReference type="Gene3D" id="1.10.10.10">
    <property type="entry name" value="Winged helix-like DNA-binding domain superfamily/Winged helix DNA-binding domain"/>
    <property type="match status" value="1"/>
</dbReference>
<dbReference type="GO" id="GO:0003700">
    <property type="term" value="F:DNA-binding transcription factor activity"/>
    <property type="evidence" value="ECO:0007669"/>
    <property type="project" value="TreeGrafter"/>
</dbReference>
<dbReference type="GO" id="GO:0045892">
    <property type="term" value="P:negative regulation of DNA-templated transcription"/>
    <property type="evidence" value="ECO:0007669"/>
    <property type="project" value="TreeGrafter"/>
</dbReference>
<evidence type="ECO:0000256" key="1">
    <source>
        <dbReference type="ARBA" id="ARBA00023015"/>
    </source>
</evidence>
<dbReference type="GO" id="GO:0003677">
    <property type="term" value="F:DNA binding"/>
    <property type="evidence" value="ECO:0007669"/>
    <property type="project" value="UniProtKB-KW"/>
</dbReference>
<evidence type="ECO:0000259" key="4">
    <source>
        <dbReference type="PROSITE" id="PS51077"/>
    </source>
</evidence>
<evidence type="ECO:0000256" key="3">
    <source>
        <dbReference type="ARBA" id="ARBA00023163"/>
    </source>
</evidence>
<evidence type="ECO:0000259" key="5">
    <source>
        <dbReference type="PROSITE" id="PS51078"/>
    </source>
</evidence>
<dbReference type="InterPro" id="IPR005471">
    <property type="entry name" value="Tscrpt_reg_IclR_N"/>
</dbReference>
<feature type="domain" description="HTH iclR-type" evidence="4">
    <location>
        <begin position="77"/>
        <end position="140"/>
    </location>
</feature>
<keyword evidence="3" id="KW-0804">Transcription</keyword>
<comment type="caution">
    <text evidence="6">The sequence shown here is derived from an EMBL/GenBank/DDBJ whole genome shotgun (WGS) entry which is preliminary data.</text>
</comment>